<evidence type="ECO:0000313" key="2">
    <source>
        <dbReference type="EMBL" id="KAF8751735.1"/>
    </source>
</evidence>
<feature type="compositionally biased region" description="Basic residues" evidence="1">
    <location>
        <begin position="607"/>
        <end position="618"/>
    </location>
</feature>
<name>A0A8H7IB33_9AGAM</name>
<feature type="compositionally biased region" description="Polar residues" evidence="1">
    <location>
        <begin position="414"/>
        <end position="423"/>
    </location>
</feature>
<feature type="region of interest" description="Disordered" evidence="1">
    <location>
        <begin position="1"/>
        <end position="66"/>
    </location>
</feature>
<reference evidence="2" key="1">
    <citation type="submission" date="2020-09" db="EMBL/GenBank/DDBJ databases">
        <title>Comparative genome analyses of four rice-infecting Rhizoctonia solani isolates reveal extensive enrichment of homogalacturonan modification genes.</title>
        <authorList>
            <person name="Lee D.-Y."/>
            <person name="Jeon J."/>
            <person name="Kim K.-T."/>
            <person name="Cheong K."/>
            <person name="Song H."/>
            <person name="Choi G."/>
            <person name="Ko J."/>
            <person name="Opiyo S.O."/>
            <person name="Zuo S."/>
            <person name="Madhav S."/>
            <person name="Lee Y.-H."/>
            <person name="Wang G.-L."/>
        </authorList>
    </citation>
    <scope>NUCLEOTIDE SEQUENCE</scope>
    <source>
        <strain evidence="2">AG1-IA B2</strain>
    </source>
</reference>
<feature type="compositionally biased region" description="Basic and acidic residues" evidence="1">
    <location>
        <begin position="46"/>
        <end position="66"/>
    </location>
</feature>
<dbReference type="AlphaFoldDB" id="A0A8H7IB33"/>
<feature type="region of interest" description="Disordered" evidence="1">
    <location>
        <begin position="217"/>
        <end position="429"/>
    </location>
</feature>
<feature type="compositionally biased region" description="Acidic residues" evidence="1">
    <location>
        <begin position="450"/>
        <end position="465"/>
    </location>
</feature>
<proteinExistence type="predicted"/>
<accession>A0A8H7IB33</accession>
<sequence length="618" mass="67062">MAKPSKSQPATKPSKPPKPILLNAEKVARHDTQTQADNDADDDKEADGGHNRDRGNRDERDKGNWRIIDAPKHKPYKSVCGKFLFVYNKAGEYNRYNILDRPEGNLKRLDIHMEMDGPDNKTLFKGIQNYVRTVVRHVSCNLPKCTYVKLTDEQRGSINAQVYNAYPIMRRYRDNWAVKELTIRALTHQRDHQARIEKAGGKLPGAISSRHNARTLIRQRKLGMRNQPSTVPEDQSDDSDPAPVANSTRPRPRPRPRPTHVEDSEEEASNKAPLPAPGPSSSGQKTKDKSSKRTAKAASTEESNEDEPTSVLKPLRVKRKAEDAPAVPNHTPKKAQAQLVESSEDENIGGPKPSSSKSKGKGVAREPVRQVTPAEVTSNDGEPAPALERPALKQKTKESQKNKVREQLIENDSEPGTISQSAKGKNKGTKEIYLPVSLTVVSSTPPCPAEVEEPASAEADLEEATQEYPPTVASITPAPAAAPRLGSDALEAARPEEGPAQPPPAASPPAITDDESVDTGKKRKTPPTDEPTAANGKGKGANTQKAPPAKKGRKTATLAAVDDEMVGPSAAVESQAAPKGKRGRQAKQELINATDALLSDTPPVPGRKTRKSTKANKR</sequence>
<feature type="region of interest" description="Disordered" evidence="1">
    <location>
        <begin position="441"/>
        <end position="618"/>
    </location>
</feature>
<dbReference type="EMBL" id="JACYCF010000017">
    <property type="protein sequence ID" value="KAF8751735.1"/>
    <property type="molecule type" value="Genomic_DNA"/>
</dbReference>
<organism evidence="2 3">
    <name type="scientific">Rhizoctonia solani</name>
    <dbReference type="NCBI Taxonomy" id="456999"/>
    <lineage>
        <taxon>Eukaryota</taxon>
        <taxon>Fungi</taxon>
        <taxon>Dikarya</taxon>
        <taxon>Basidiomycota</taxon>
        <taxon>Agaricomycotina</taxon>
        <taxon>Agaricomycetes</taxon>
        <taxon>Cantharellales</taxon>
        <taxon>Ceratobasidiaceae</taxon>
        <taxon>Rhizoctonia</taxon>
    </lineage>
</organism>
<protein>
    <submittedName>
        <fullName evidence="2">Uncharacterized protein</fullName>
    </submittedName>
</protein>
<gene>
    <name evidence="2" type="ORF">RHS01_08182</name>
</gene>
<dbReference type="Proteomes" id="UP000614334">
    <property type="component" value="Unassembled WGS sequence"/>
</dbReference>
<comment type="caution">
    <text evidence="2">The sequence shown here is derived from an EMBL/GenBank/DDBJ whole genome shotgun (WGS) entry which is preliminary data.</text>
</comment>
<feature type="compositionally biased region" description="Basic and acidic residues" evidence="1">
    <location>
        <begin position="395"/>
        <end position="408"/>
    </location>
</feature>
<evidence type="ECO:0000313" key="3">
    <source>
        <dbReference type="Proteomes" id="UP000614334"/>
    </source>
</evidence>
<feature type="compositionally biased region" description="Polar residues" evidence="1">
    <location>
        <begin position="1"/>
        <end position="11"/>
    </location>
</feature>
<evidence type="ECO:0000256" key="1">
    <source>
        <dbReference type="SAM" id="MobiDB-lite"/>
    </source>
</evidence>